<evidence type="ECO:0000313" key="3">
    <source>
        <dbReference type="EMBL" id="KPL76602.1"/>
    </source>
</evidence>
<dbReference type="Pfam" id="PF00400">
    <property type="entry name" value="WD40"/>
    <property type="match status" value="1"/>
</dbReference>
<feature type="transmembrane region" description="Helical" evidence="2">
    <location>
        <begin position="7"/>
        <end position="25"/>
    </location>
</feature>
<dbReference type="STRING" id="360411.AC812_04570"/>
<dbReference type="InterPro" id="IPR015943">
    <property type="entry name" value="WD40/YVTN_repeat-like_dom_sf"/>
</dbReference>
<keyword evidence="2" id="KW-1133">Transmembrane helix</keyword>
<dbReference type="Proteomes" id="UP000050514">
    <property type="component" value="Unassembled WGS sequence"/>
</dbReference>
<dbReference type="PROSITE" id="PS50294">
    <property type="entry name" value="WD_REPEATS_REGION"/>
    <property type="match status" value="1"/>
</dbReference>
<sequence>MKREAIILQKIIFIFISIITLSVIASCQRGAATLPADLATTTLPVATEKPTLTFTITSSPTITPAPTYTPTVTLTPTITPTPLPWARTVLNSGNARQLTLLTHWGYGSIQQEEKVGPDRILIKSTAGVYLFRESDKKMIAEYYGAIRFLGSPDKEKASIRFPDGSLLLIQLEDGNVIHSFPPLGDIPSYLSEKLDETQRADSLREALERTDLVFSPDSRFLACGYADFSIGVWNVETGELKAKLYSDLTGYSYPYQIMFIPDGTHLASMGGRLIYWSLENEKALWYINNAWGSLDIGLISPDFNVIGYSWYSASDNRYRIHLINSRDGSTIAKIGGVASQKPFSPDSKLFVTTLNGNINIDQVQPRYVRLRTLYTNLESAVAEFSEDGSKIIVNGGELVYSVPDFNLISEGSPSVKEDTPLPRNDSEEWLSLGFGWQPRGVIALPENQVYIWGGWNPIWRWNPLTRQMDWVSFSEGLLTAPVISSDGAKVAGCFMDRLEVWSFEKEAFTISTPCRKDSVLAFLPGTDILAIGRGEKITLFDILKGEKIQDFIFSDGYSVGWLDMSPGGKFFASGGSICGFGGCRGDIRLWQVDPPRGLSLIPEGSEKAVEDVVFTSDESEIIVAKGYVWLWNVMSGSQDGKLPLFGHKLAISPNDTLVAVSREGGEVSLVTMETRQIVGNIRITASDVIDLAFTPDGANLLILGNNGVLEVWGVQ</sequence>
<evidence type="ECO:0000256" key="1">
    <source>
        <dbReference type="PROSITE-ProRule" id="PRU00221"/>
    </source>
</evidence>
<dbReference type="InterPro" id="IPR011044">
    <property type="entry name" value="Quino_amine_DH_bsu"/>
</dbReference>
<dbReference type="Gene3D" id="2.130.10.10">
    <property type="entry name" value="YVTN repeat-like/Quinoprotein amine dehydrogenase"/>
    <property type="match status" value="2"/>
</dbReference>
<dbReference type="EMBL" id="LGHJ01000011">
    <property type="protein sequence ID" value="KPL76602.1"/>
    <property type="molecule type" value="Genomic_DNA"/>
</dbReference>
<dbReference type="InterPro" id="IPR001680">
    <property type="entry name" value="WD40_rpt"/>
</dbReference>
<accession>A0A0N8GMY6</accession>
<dbReference type="RefSeq" id="WP_062158806.1">
    <property type="nucleotide sequence ID" value="NZ_DF967971.1"/>
</dbReference>
<dbReference type="AlphaFoldDB" id="A0A0N8GMY6"/>
<dbReference type="SMART" id="SM00320">
    <property type="entry name" value="WD40"/>
    <property type="match status" value="5"/>
</dbReference>
<organism evidence="3 4">
    <name type="scientific">Bellilinea caldifistulae</name>
    <dbReference type="NCBI Taxonomy" id="360411"/>
    <lineage>
        <taxon>Bacteria</taxon>
        <taxon>Bacillati</taxon>
        <taxon>Chloroflexota</taxon>
        <taxon>Anaerolineae</taxon>
        <taxon>Anaerolineales</taxon>
        <taxon>Anaerolineaceae</taxon>
        <taxon>Bellilinea</taxon>
    </lineage>
</organism>
<name>A0A0N8GMY6_9CHLR</name>
<keyword evidence="1" id="KW-0853">WD repeat</keyword>
<dbReference type="SUPFAM" id="SSF50978">
    <property type="entry name" value="WD40 repeat-like"/>
    <property type="match status" value="1"/>
</dbReference>
<dbReference type="PROSITE" id="PS51257">
    <property type="entry name" value="PROKAR_LIPOPROTEIN"/>
    <property type="match status" value="1"/>
</dbReference>
<dbReference type="PANTHER" id="PTHR19879:SF9">
    <property type="entry name" value="TRANSCRIPTION INITIATION FACTOR TFIID SUBUNIT 5"/>
    <property type="match status" value="1"/>
</dbReference>
<reference evidence="3 4" key="1">
    <citation type="submission" date="2015-07" db="EMBL/GenBank/DDBJ databases">
        <title>Draft genome of Bellilinea caldifistulae DSM 17877.</title>
        <authorList>
            <person name="Hemp J."/>
            <person name="Ward L.M."/>
            <person name="Pace L.A."/>
            <person name="Fischer W.W."/>
        </authorList>
    </citation>
    <scope>NUCLEOTIDE SEQUENCE [LARGE SCALE GENOMIC DNA]</scope>
    <source>
        <strain evidence="3 4">GOMI-1</strain>
    </source>
</reference>
<dbReference type="PANTHER" id="PTHR19879">
    <property type="entry name" value="TRANSCRIPTION INITIATION FACTOR TFIID"/>
    <property type="match status" value="1"/>
</dbReference>
<proteinExistence type="predicted"/>
<gene>
    <name evidence="3" type="ORF">AC812_04570</name>
</gene>
<comment type="caution">
    <text evidence="3">The sequence shown here is derived from an EMBL/GenBank/DDBJ whole genome shotgun (WGS) entry which is preliminary data.</text>
</comment>
<evidence type="ECO:0000256" key="2">
    <source>
        <dbReference type="SAM" id="Phobius"/>
    </source>
</evidence>
<keyword evidence="2" id="KW-0472">Membrane</keyword>
<feature type="repeat" description="WD" evidence="1">
    <location>
        <begin position="212"/>
        <end position="243"/>
    </location>
</feature>
<protein>
    <submittedName>
        <fullName evidence="3">Uncharacterized protein</fullName>
    </submittedName>
</protein>
<dbReference type="SUPFAM" id="SSF50969">
    <property type="entry name" value="YVTN repeat-like/Quinoprotein amine dehydrogenase"/>
    <property type="match status" value="1"/>
</dbReference>
<keyword evidence="2" id="KW-0812">Transmembrane</keyword>
<feature type="repeat" description="WD" evidence="1">
    <location>
        <begin position="681"/>
        <end position="715"/>
    </location>
</feature>
<evidence type="ECO:0000313" key="4">
    <source>
        <dbReference type="Proteomes" id="UP000050514"/>
    </source>
</evidence>
<keyword evidence="4" id="KW-1185">Reference proteome</keyword>
<dbReference type="PROSITE" id="PS50082">
    <property type="entry name" value="WD_REPEATS_2"/>
    <property type="match status" value="2"/>
</dbReference>
<dbReference type="InterPro" id="IPR036322">
    <property type="entry name" value="WD40_repeat_dom_sf"/>
</dbReference>